<dbReference type="GO" id="GO:0016491">
    <property type="term" value="F:oxidoreductase activity"/>
    <property type="evidence" value="ECO:0007669"/>
    <property type="project" value="UniProtKB-KW"/>
</dbReference>
<dbReference type="InterPro" id="IPR057571">
    <property type="entry name" value="SDR_PhqE-like"/>
</dbReference>
<dbReference type="InterPro" id="IPR051122">
    <property type="entry name" value="SDR_DHRS6-like"/>
</dbReference>
<dbReference type="GeneID" id="54361330"/>
<proteinExistence type="inferred from homology"/>
<keyword evidence="3" id="KW-0560">Oxidoreductase</keyword>
<dbReference type="Gene3D" id="3.40.50.720">
    <property type="entry name" value="NAD(P)-binding Rossmann-like Domain"/>
    <property type="match status" value="1"/>
</dbReference>
<dbReference type="Proteomes" id="UP000504637">
    <property type="component" value="Unplaced"/>
</dbReference>
<reference evidence="5" key="1">
    <citation type="submission" date="2020-01" db="EMBL/GenBank/DDBJ databases">
        <authorList>
            <consortium name="DOE Joint Genome Institute"/>
            <person name="Haridas S."/>
            <person name="Albert R."/>
            <person name="Binder M."/>
            <person name="Bloem J."/>
            <person name="Labutti K."/>
            <person name="Salamov A."/>
            <person name="Andreopoulos B."/>
            <person name="Baker S.E."/>
            <person name="Barry K."/>
            <person name="Bills G."/>
            <person name="Bluhm B.H."/>
            <person name="Cannon C."/>
            <person name="Castanera R."/>
            <person name="Culley D.E."/>
            <person name="Daum C."/>
            <person name="Ezra D."/>
            <person name="Gonzalez J.B."/>
            <person name="Henrissat B."/>
            <person name="Kuo A."/>
            <person name="Liang C."/>
            <person name="Lipzen A."/>
            <person name="Lutzoni F."/>
            <person name="Magnuson J."/>
            <person name="Mondo S."/>
            <person name="Nolan M."/>
            <person name="Ohm R."/>
            <person name="Pangilinan J."/>
            <person name="Park H.-J."/>
            <person name="Ramirez L."/>
            <person name="Alfaro M."/>
            <person name="Sun H."/>
            <person name="Tritt A."/>
            <person name="Yoshinaga Y."/>
            <person name="Zwiers L.-H."/>
            <person name="Turgeon B.G."/>
            <person name="Goodwin S.B."/>
            <person name="Spatafora J.W."/>
            <person name="Crous P.W."/>
            <person name="Grigoriev I.V."/>
        </authorList>
    </citation>
    <scope>NUCLEOTIDE SEQUENCE</scope>
    <source>
        <strain evidence="5">CBS 342.82</strain>
    </source>
</reference>
<protein>
    <submittedName>
        <fullName evidence="5">Short chain dehydrogenase</fullName>
    </submittedName>
</protein>
<dbReference type="SUPFAM" id="SSF51735">
    <property type="entry name" value="NAD(P)-binding Rossmann-fold domains"/>
    <property type="match status" value="1"/>
</dbReference>
<name>A0A6J3LR41_9PEZI</name>
<dbReference type="PANTHER" id="PTHR43477:SF1">
    <property type="entry name" value="DIHYDROANTICAPSIN 7-DEHYDROGENASE"/>
    <property type="match status" value="1"/>
</dbReference>
<dbReference type="InterPro" id="IPR002347">
    <property type="entry name" value="SDR_fam"/>
</dbReference>
<evidence type="ECO:0000313" key="5">
    <source>
        <dbReference type="RefSeq" id="XP_033455336.1"/>
    </source>
</evidence>
<evidence type="ECO:0000313" key="4">
    <source>
        <dbReference type="Proteomes" id="UP000504637"/>
    </source>
</evidence>
<comment type="similarity">
    <text evidence="1">Belongs to the short-chain dehydrogenases/reductases (SDR) family.</text>
</comment>
<sequence length="261" mass="27591">MASKYTKLLSQARVLVLGGSSGIGFSVAEHALELGAIVTISSSRTSKLDSALERLRGAVPDAAQSVNGQVCDLSDPNTTRENLESMLQTITKTKPLDHIVFTAGDGIKIQPVGDFEVSALQKLGNVRFIAPALLGGLAAKYMNVARTSSITFTSGTGGHRPAKNWTAVAGYCSGLEGLARGLAVELAPIRVNTVSPGAVHTEMFSEIPEDRLERVLAGFRDRTLTKSVGTPEELSEAYIYFMRCSYATGSLVEVNGGTLLA</sequence>
<dbReference type="PANTHER" id="PTHR43477">
    <property type="entry name" value="DIHYDROANTICAPSIN 7-DEHYDROGENASE"/>
    <property type="match status" value="1"/>
</dbReference>
<dbReference type="InterPro" id="IPR036291">
    <property type="entry name" value="NAD(P)-bd_dom_sf"/>
</dbReference>
<reference evidence="5" key="2">
    <citation type="submission" date="2020-04" db="EMBL/GenBank/DDBJ databases">
        <authorList>
            <consortium name="NCBI Genome Project"/>
        </authorList>
    </citation>
    <scope>NUCLEOTIDE SEQUENCE</scope>
    <source>
        <strain evidence="5">CBS 342.82</strain>
    </source>
</reference>
<dbReference type="PRINTS" id="PR00081">
    <property type="entry name" value="GDHRDH"/>
</dbReference>
<evidence type="ECO:0000256" key="3">
    <source>
        <dbReference type="ARBA" id="ARBA00023002"/>
    </source>
</evidence>
<dbReference type="AlphaFoldDB" id="A0A6J3LR41"/>
<dbReference type="RefSeq" id="XP_033455336.1">
    <property type="nucleotide sequence ID" value="XM_033603530.1"/>
</dbReference>
<evidence type="ECO:0000256" key="2">
    <source>
        <dbReference type="ARBA" id="ARBA00022857"/>
    </source>
</evidence>
<gene>
    <name evidence="5" type="ORF">K489DRAFT_374474</name>
</gene>
<reference evidence="5" key="3">
    <citation type="submission" date="2025-08" db="UniProtKB">
        <authorList>
            <consortium name="RefSeq"/>
        </authorList>
    </citation>
    <scope>IDENTIFICATION</scope>
    <source>
        <strain evidence="5">CBS 342.82</strain>
    </source>
</reference>
<evidence type="ECO:0000256" key="1">
    <source>
        <dbReference type="ARBA" id="ARBA00006484"/>
    </source>
</evidence>
<accession>A0A6J3LR41</accession>
<dbReference type="CDD" id="cd05233">
    <property type="entry name" value="SDR_c"/>
    <property type="match status" value="1"/>
</dbReference>
<keyword evidence="4" id="KW-1185">Reference proteome</keyword>
<organism evidence="5">
    <name type="scientific">Dissoconium aciculare CBS 342.82</name>
    <dbReference type="NCBI Taxonomy" id="1314786"/>
    <lineage>
        <taxon>Eukaryota</taxon>
        <taxon>Fungi</taxon>
        <taxon>Dikarya</taxon>
        <taxon>Ascomycota</taxon>
        <taxon>Pezizomycotina</taxon>
        <taxon>Dothideomycetes</taxon>
        <taxon>Dothideomycetidae</taxon>
        <taxon>Mycosphaerellales</taxon>
        <taxon>Dissoconiaceae</taxon>
        <taxon>Dissoconium</taxon>
    </lineage>
</organism>
<dbReference type="Pfam" id="PF23441">
    <property type="entry name" value="SDR"/>
    <property type="match status" value="1"/>
</dbReference>
<keyword evidence="2" id="KW-0521">NADP</keyword>
<dbReference type="OrthoDB" id="294295at2759"/>